<reference evidence="2 3" key="1">
    <citation type="submission" date="2006-03" db="EMBL/GenBank/DDBJ databases">
        <authorList>
            <person name="Pinhassi J."/>
            <person name="Pedros-Alio C."/>
            <person name="Ferriera S."/>
            <person name="Johnson J."/>
            <person name="Kravitz S."/>
            <person name="Halpern A."/>
            <person name="Remington K."/>
            <person name="Beeson K."/>
            <person name="Tran B."/>
            <person name="Rogers Y.-H."/>
            <person name="Friedman R."/>
            <person name="Venter J.C."/>
        </authorList>
    </citation>
    <scope>NUCLEOTIDE SEQUENCE [LARGE SCALE GENOMIC DNA]</scope>
    <source>
        <strain evidence="2 3">RED65</strain>
    </source>
</reference>
<dbReference type="PIRSF" id="PIRSF016482">
    <property type="entry name" value="PilO"/>
    <property type="match status" value="1"/>
</dbReference>
<accession>Q1N2I2</accession>
<evidence type="ECO:0000313" key="2">
    <source>
        <dbReference type="EMBL" id="EAT12425.1"/>
    </source>
</evidence>
<dbReference type="RefSeq" id="WP_007018234.1">
    <property type="nucleotide sequence ID" value="NZ_CH724116.1"/>
</dbReference>
<organism evidence="2 3">
    <name type="scientific">Bermanella marisrubri</name>
    <dbReference type="NCBI Taxonomy" id="207949"/>
    <lineage>
        <taxon>Bacteria</taxon>
        <taxon>Pseudomonadati</taxon>
        <taxon>Pseudomonadota</taxon>
        <taxon>Gammaproteobacteria</taxon>
        <taxon>Oceanospirillales</taxon>
        <taxon>Oceanospirillaceae</taxon>
        <taxon>Bermanella</taxon>
    </lineage>
</organism>
<keyword evidence="1" id="KW-0472">Membrane</keyword>
<dbReference type="EMBL" id="AAQH01000007">
    <property type="protein sequence ID" value="EAT12425.1"/>
    <property type="molecule type" value="Genomic_DNA"/>
</dbReference>
<dbReference type="InterPro" id="IPR007445">
    <property type="entry name" value="PilO"/>
</dbReference>
<dbReference type="HOGENOM" id="CLU_102444_1_0_6"/>
<dbReference type="PANTHER" id="PTHR39555">
    <property type="entry name" value="FIMBRIAL ASSEMBLY PROTEIN PILO-LIKE PROTEIN-RELATED"/>
    <property type="match status" value="1"/>
</dbReference>
<dbReference type="OrthoDB" id="9802133at2"/>
<keyword evidence="1" id="KW-1133">Transmembrane helix</keyword>
<gene>
    <name evidence="2" type="ORF">RED65_16346</name>
</gene>
<evidence type="ECO:0000313" key="3">
    <source>
        <dbReference type="Proteomes" id="UP000004263"/>
    </source>
</evidence>
<dbReference type="AlphaFoldDB" id="Q1N2I2"/>
<keyword evidence="1" id="KW-0812">Transmembrane</keyword>
<sequence>MDFKEFKEKIENIDVNDIENIDWNNMGSWPLAGRVFFAGLVFVGVLGALYWFNLKDLGVQYDQVVQQESQLKEEFKTKAFRVNNLDEYKQQLQDIEESFGTLLRQLPRDTEVPGLLDDITTAALGAGLEMRSIELDKEVDTEFYTELPINIDVVGEYHDFGAFVSAVAGLSRIVTLHDFEVVSANTADQNKLNLKIVAKTYRYNSGNKSKKRKKK</sequence>
<dbReference type="InterPro" id="IPR014717">
    <property type="entry name" value="Transl_elong_EF1B/ribsomal_bS6"/>
</dbReference>
<dbReference type="Proteomes" id="UP000004263">
    <property type="component" value="Unassembled WGS sequence"/>
</dbReference>
<protein>
    <submittedName>
        <fullName evidence="2">Type 4 fimbrial biogenesis protein PilO</fullName>
    </submittedName>
</protein>
<comment type="caution">
    <text evidence="2">The sequence shown here is derived from an EMBL/GenBank/DDBJ whole genome shotgun (WGS) entry which is preliminary data.</text>
</comment>
<dbReference type="Gene3D" id="3.30.70.60">
    <property type="match status" value="1"/>
</dbReference>
<feature type="transmembrane region" description="Helical" evidence="1">
    <location>
        <begin position="31"/>
        <end position="52"/>
    </location>
</feature>
<dbReference type="STRING" id="207949.RED65_16346"/>
<name>Q1N2I2_9GAMM</name>
<dbReference type="Pfam" id="PF04350">
    <property type="entry name" value="PilO"/>
    <property type="match status" value="1"/>
</dbReference>
<evidence type="ECO:0000256" key="1">
    <source>
        <dbReference type="SAM" id="Phobius"/>
    </source>
</evidence>
<proteinExistence type="predicted"/>
<dbReference type="Gene3D" id="1.10.287.540">
    <property type="entry name" value="Helix hairpin bin"/>
    <property type="match status" value="1"/>
</dbReference>
<dbReference type="GO" id="GO:0043683">
    <property type="term" value="P:type IV pilus assembly"/>
    <property type="evidence" value="ECO:0007669"/>
    <property type="project" value="InterPro"/>
</dbReference>
<dbReference type="PANTHER" id="PTHR39555:SF1">
    <property type="entry name" value="TYPE IV PILUS INNER MEMBRANE COMPONENT PILO"/>
    <property type="match status" value="1"/>
</dbReference>
<keyword evidence="3" id="KW-1185">Reference proteome</keyword>
<dbReference type="GO" id="GO:0043107">
    <property type="term" value="P:type IV pilus-dependent motility"/>
    <property type="evidence" value="ECO:0007669"/>
    <property type="project" value="InterPro"/>
</dbReference>